<evidence type="ECO:0000256" key="13">
    <source>
        <dbReference type="PIRNR" id="PIRNR037871"/>
    </source>
</evidence>
<comment type="function">
    <text evidence="13">Essential component of the PAM complex, a complex required for the translocation of transit peptide-containing proteins from the inner membrane into the mitochondrial matrix in an ATP-dependent manner.</text>
</comment>
<dbReference type="RefSeq" id="XP_007874095.1">
    <property type="nucleotide sequence ID" value="XM_007875904.2"/>
</dbReference>
<feature type="domain" description="Tim44-like" evidence="14">
    <location>
        <begin position="269"/>
        <end position="423"/>
    </location>
</feature>
<gene>
    <name evidence="15" type="ORF">PNEG_02113</name>
</gene>
<dbReference type="SMART" id="SM00978">
    <property type="entry name" value="Tim44"/>
    <property type="match status" value="1"/>
</dbReference>
<dbReference type="Pfam" id="PF04280">
    <property type="entry name" value="Tim44"/>
    <property type="match status" value="1"/>
</dbReference>
<dbReference type="PANTHER" id="PTHR10721:SF1">
    <property type="entry name" value="MITOCHONDRIAL IMPORT INNER MEMBRANE TRANSLOCASE SUBUNIT TIM44"/>
    <property type="match status" value="1"/>
</dbReference>
<comment type="similarity">
    <text evidence="2 13">Belongs to the Tim44 family.</text>
</comment>
<evidence type="ECO:0000256" key="12">
    <source>
        <dbReference type="ARBA" id="ARBA00074309"/>
    </source>
</evidence>
<dbReference type="GO" id="GO:0005524">
    <property type="term" value="F:ATP binding"/>
    <property type="evidence" value="ECO:0007669"/>
    <property type="project" value="UniProtKB-KW"/>
</dbReference>
<proteinExistence type="inferred from homology"/>
<dbReference type="Proteomes" id="UP000011958">
    <property type="component" value="Unassembled WGS sequence"/>
</dbReference>
<dbReference type="eggNOG" id="KOG2580">
    <property type="taxonomic scope" value="Eukaryota"/>
</dbReference>
<dbReference type="GeneID" id="19895807"/>
<dbReference type="GO" id="GO:0031314">
    <property type="term" value="C:extrinsic component of mitochondrial inner membrane"/>
    <property type="evidence" value="ECO:0007669"/>
    <property type="project" value="EnsemblFungi"/>
</dbReference>
<dbReference type="OrthoDB" id="10265990at2759"/>
<dbReference type="AlphaFoldDB" id="M7NQI1"/>
<dbReference type="PANTHER" id="PTHR10721">
    <property type="entry name" value="MITOCHONDRIAL IMPORT INNER MEMBRANE TRANSLOCASE SUBUNIT TIM44"/>
    <property type="match status" value="1"/>
</dbReference>
<evidence type="ECO:0000256" key="4">
    <source>
        <dbReference type="ARBA" id="ARBA00022741"/>
    </source>
</evidence>
<dbReference type="STRING" id="1069680.M7NQI1"/>
<dbReference type="GO" id="GO:0030150">
    <property type="term" value="P:protein import into mitochondrial matrix"/>
    <property type="evidence" value="ECO:0007669"/>
    <property type="project" value="EnsemblFungi"/>
</dbReference>
<dbReference type="GO" id="GO:0030674">
    <property type="term" value="F:protein-macromolecule adaptor activity"/>
    <property type="evidence" value="ECO:0007669"/>
    <property type="project" value="EnsemblFungi"/>
</dbReference>
<keyword evidence="5 13" id="KW-0999">Mitochondrion inner membrane</keyword>
<organism evidence="15 16">
    <name type="scientific">Pneumocystis murina (strain B123)</name>
    <name type="common">Mouse pneumocystis pneumonia agent</name>
    <name type="synonym">Pneumocystis carinii f. sp. muris</name>
    <dbReference type="NCBI Taxonomy" id="1069680"/>
    <lineage>
        <taxon>Eukaryota</taxon>
        <taxon>Fungi</taxon>
        <taxon>Dikarya</taxon>
        <taxon>Ascomycota</taxon>
        <taxon>Taphrinomycotina</taxon>
        <taxon>Pneumocystomycetes</taxon>
        <taxon>Pneumocystaceae</taxon>
        <taxon>Pneumocystis</taxon>
    </lineage>
</organism>
<dbReference type="InterPro" id="IPR017303">
    <property type="entry name" value="Tim44"/>
</dbReference>
<evidence type="ECO:0000256" key="5">
    <source>
        <dbReference type="ARBA" id="ARBA00022792"/>
    </source>
</evidence>
<evidence type="ECO:0000256" key="2">
    <source>
        <dbReference type="ARBA" id="ARBA00009597"/>
    </source>
</evidence>
<keyword evidence="11 13" id="KW-0472">Membrane</keyword>
<evidence type="ECO:0000256" key="3">
    <source>
        <dbReference type="ARBA" id="ARBA00022448"/>
    </source>
</evidence>
<keyword evidence="4" id="KW-0547">Nucleotide-binding</keyword>
<dbReference type="VEuPathDB" id="FungiDB:PNEG_02113"/>
<dbReference type="Gene3D" id="3.10.450.240">
    <property type="match status" value="1"/>
</dbReference>
<evidence type="ECO:0000256" key="7">
    <source>
        <dbReference type="ARBA" id="ARBA00022927"/>
    </source>
</evidence>
<evidence type="ECO:0000256" key="11">
    <source>
        <dbReference type="ARBA" id="ARBA00023136"/>
    </source>
</evidence>
<evidence type="ECO:0000259" key="14">
    <source>
        <dbReference type="SMART" id="SM00978"/>
    </source>
</evidence>
<name>M7NQI1_PNEMU</name>
<evidence type="ECO:0000313" key="16">
    <source>
        <dbReference type="Proteomes" id="UP000011958"/>
    </source>
</evidence>
<dbReference type="InterPro" id="IPR007379">
    <property type="entry name" value="Tim44-like_dom"/>
</dbReference>
<protein>
    <recommendedName>
        <fullName evidence="12 13">Mitochondrial import inner membrane translocase subunit TIM44</fullName>
    </recommendedName>
</protein>
<keyword evidence="3 13" id="KW-0813">Transport</keyword>
<keyword evidence="9 13" id="KW-0811">Translocation</keyword>
<evidence type="ECO:0000313" key="15">
    <source>
        <dbReference type="EMBL" id="EMR09527.1"/>
    </source>
</evidence>
<dbReference type="OMA" id="NFQMEPF"/>
<evidence type="ECO:0000256" key="10">
    <source>
        <dbReference type="ARBA" id="ARBA00023128"/>
    </source>
</evidence>
<comment type="subcellular location">
    <subcellularLocation>
        <location evidence="1">Mitochondrion inner membrane</location>
        <topology evidence="1">Peripheral membrane protein</topology>
    </subcellularLocation>
</comment>
<keyword evidence="7 13" id="KW-0653">Protein transport</keyword>
<keyword evidence="10 13" id="KW-0496">Mitochondrion</keyword>
<evidence type="ECO:0000256" key="9">
    <source>
        <dbReference type="ARBA" id="ARBA00023010"/>
    </source>
</evidence>
<evidence type="ECO:0000256" key="8">
    <source>
        <dbReference type="ARBA" id="ARBA00022946"/>
    </source>
</evidence>
<accession>M7NQI1</accession>
<dbReference type="SUPFAM" id="SSF54427">
    <property type="entry name" value="NTF2-like"/>
    <property type="match status" value="1"/>
</dbReference>
<keyword evidence="16" id="KW-1185">Reference proteome</keyword>
<keyword evidence="6" id="KW-0067">ATP-binding</keyword>
<dbReference type="EMBL" id="AFWA02000012">
    <property type="protein sequence ID" value="EMR09527.1"/>
    <property type="molecule type" value="Genomic_DNA"/>
</dbReference>
<dbReference type="GO" id="GO:0051087">
    <property type="term" value="F:protein-folding chaperone binding"/>
    <property type="evidence" value="ECO:0007669"/>
    <property type="project" value="EnsemblFungi"/>
</dbReference>
<sequence length="430" mass="49534">MNIWPFFILKNPYISSIQVHSFHRSIPSLQDDKGGYKNPFHVFIDTVKSELEKSKEFQESVKALQDKSGRLGESEAYKKAVEAYNVAKKSADVAGNISNQTLKKAGQIIGDSVVAAWESAPIKLARKGTSMTANAISAATDPIRKNKIYKSVTESVKQAIHDGDSSHYAGYIDKKTRRQVRKSKNKENIGSDQKMFKENPNTDLKIIIYKDSAWKESWRRFRNNAWIFNYFDNWQRLFYRSENPVIEMTKAILTSIKNVWYKLFSENEAAKVARLLKNIDPSFRIESFLQELREYILPELVEAYVKGDFQTLKLWLSEASYQIWLITAKEYISQGLISDGKVLDIRGVDVVSYRVLSPNDIPCLVISFRAQEIHLYKNAKTKELVAGNEDFIQEVTYTTAFTKFPDEVLNNETRGWKIIDFIRTKTRDIL</sequence>
<dbReference type="PIRSF" id="PIRSF037871">
    <property type="entry name" value="TIM44"/>
    <property type="match status" value="1"/>
</dbReference>
<dbReference type="GO" id="GO:0001405">
    <property type="term" value="C:PAM complex, Tim23 associated import motor"/>
    <property type="evidence" value="ECO:0007669"/>
    <property type="project" value="EnsemblFungi"/>
</dbReference>
<dbReference type="HOGENOM" id="CLU_020932_2_0_1"/>
<dbReference type="FunFam" id="3.10.450.240:FF:000002">
    <property type="entry name" value="Mitochondrial import inner membrane translocase subunit TIM44"/>
    <property type="match status" value="1"/>
</dbReference>
<comment type="caution">
    <text evidence="15">The sequence shown here is derived from an EMBL/GenBank/DDBJ whole genome shotgun (WGS) entry which is preliminary data.</text>
</comment>
<keyword evidence="8" id="KW-0809">Transit peptide</keyword>
<reference evidence="16" key="1">
    <citation type="journal article" date="2016" name="Nat. Commun.">
        <title>Genome analysis of three Pneumocystis species reveals adaptation mechanisms to life exclusively in mammalian hosts.</title>
        <authorList>
            <person name="Ma L."/>
            <person name="Chen Z."/>
            <person name="Huang D.W."/>
            <person name="Kutty G."/>
            <person name="Ishihara M."/>
            <person name="Wang H."/>
            <person name="Abouelleil A."/>
            <person name="Bishop L."/>
            <person name="Davey E."/>
            <person name="Deng R."/>
            <person name="Deng X."/>
            <person name="Fan L."/>
            <person name="Fantoni G."/>
            <person name="Fitzgerald M."/>
            <person name="Gogineni E."/>
            <person name="Goldberg J.M."/>
            <person name="Handley G."/>
            <person name="Hu X."/>
            <person name="Huber C."/>
            <person name="Jiao X."/>
            <person name="Jones K."/>
            <person name="Levin J.Z."/>
            <person name="Liu Y."/>
            <person name="Macdonald P."/>
            <person name="Melnikov A."/>
            <person name="Raley C."/>
            <person name="Sassi M."/>
            <person name="Sherman B.T."/>
            <person name="Song X."/>
            <person name="Sykes S."/>
            <person name="Tran B."/>
            <person name="Walsh L."/>
            <person name="Xia Y."/>
            <person name="Yang J."/>
            <person name="Young S."/>
            <person name="Zeng Q."/>
            <person name="Zheng X."/>
            <person name="Stephens R."/>
            <person name="Nusbaum C."/>
            <person name="Birren B.W."/>
            <person name="Azadi P."/>
            <person name="Lempicki R.A."/>
            <person name="Cuomo C.A."/>
            <person name="Kovacs J.A."/>
        </authorList>
    </citation>
    <scope>NUCLEOTIDE SEQUENCE [LARGE SCALE GENOMIC DNA]</scope>
    <source>
        <strain evidence="16">B123</strain>
    </source>
</reference>
<dbReference type="InterPro" id="IPR032710">
    <property type="entry name" value="NTF2-like_dom_sf"/>
</dbReference>
<evidence type="ECO:0000256" key="6">
    <source>
        <dbReference type="ARBA" id="ARBA00022840"/>
    </source>
</evidence>
<evidence type="ECO:0000256" key="1">
    <source>
        <dbReference type="ARBA" id="ARBA00004637"/>
    </source>
</evidence>
<dbReference type="InterPro" id="IPR039544">
    <property type="entry name" value="Tim44-like"/>
</dbReference>